<dbReference type="Proteomes" id="UP000240374">
    <property type="component" value="Segment"/>
</dbReference>
<proteinExistence type="predicted"/>
<accession>A0A2H4P7Q6</accession>
<reference evidence="2" key="1">
    <citation type="submission" date="2018-04" db="EMBL/GenBank/DDBJ databases">
        <authorList>
            <person name="Djurhuus A.M."/>
            <person name="Carstens A.B."/>
            <person name="Hansen L.H."/>
        </authorList>
    </citation>
    <scope>NUCLEOTIDE SEQUENCE</scope>
</reference>
<sequence length="392" mass="43122">MTTRVRKSVSAITAHDVGSLTRAEIRELVNATIPVGMCFVWSGTQAEVPPGYEVCNGLGGRTPNLANRTVIGAGNQFPLNSTGGKYNFDIIIEGKTDGHALTTKEVPPHTHGYRTQALGSSERTGKKSRDAGSKDVKSYKTSNELGNAATGQADPHDHEFNARFVHEAIGPYITKHWIMRVGVGTDLDDGNLSFKSSGRTRVPKRLADLTASDLDMYTASEIATLTSSLLPTGVIAPWWGDSRNVPKGWRILDGKDGRQDFRDRMVIGSGGNYPHDSFGGTIDVRYNKVATTTSTEMFRRHLPAHEHKYETQFQSIGQRVESDFGNWISVPEHSSRFRPTDYNTDNADTAGVPWGNTLGGVDDHAHSYNITYIHKCMTPFYALHWLIKVEGV</sequence>
<evidence type="ECO:0000256" key="1">
    <source>
        <dbReference type="SAM" id="MobiDB-lite"/>
    </source>
</evidence>
<dbReference type="EMBL" id="MG018929">
    <property type="protein sequence ID" value="ATW58198.1"/>
    <property type="molecule type" value="Genomic_DNA"/>
</dbReference>
<name>A0A2H4P7Q6_9CAUD</name>
<keyword evidence="3" id="KW-1185">Reference proteome</keyword>
<evidence type="ECO:0000313" key="2">
    <source>
        <dbReference type="EMBL" id="ATW58198.1"/>
    </source>
</evidence>
<dbReference type="SUPFAM" id="SSF88874">
    <property type="entry name" value="Receptor-binding domain of short tail fibre protein gp12"/>
    <property type="match status" value="2"/>
</dbReference>
<feature type="compositionally biased region" description="Basic and acidic residues" evidence="1">
    <location>
        <begin position="123"/>
        <end position="138"/>
    </location>
</feature>
<protein>
    <submittedName>
        <fullName evidence="2">Structural protein</fullName>
    </submittedName>
</protein>
<feature type="region of interest" description="Disordered" evidence="1">
    <location>
        <begin position="103"/>
        <end position="155"/>
    </location>
</feature>
<evidence type="ECO:0000313" key="3">
    <source>
        <dbReference type="Proteomes" id="UP000240374"/>
    </source>
</evidence>
<organism evidence="2 3">
    <name type="scientific">Pseudomonas phage uligo</name>
    <dbReference type="NCBI Taxonomy" id="2048979"/>
    <lineage>
        <taxon>Viruses</taxon>
        <taxon>Duplodnaviria</taxon>
        <taxon>Heunggongvirae</taxon>
        <taxon>Uroviricota</taxon>
        <taxon>Caudoviricetes</taxon>
        <taxon>Autographivirales</taxon>
        <taxon>Autosignataviridae</taxon>
        <taxon>Colwellvirinae</taxon>
        <taxon>Uliginvirus</taxon>
        <taxon>Uliginvirus uligo</taxon>
    </lineage>
</organism>